<dbReference type="STRING" id="1189325.SAMN04488119_102325"/>
<keyword evidence="4 9" id="KW-0997">Cell inner membrane</keyword>
<evidence type="ECO:0000256" key="2">
    <source>
        <dbReference type="ARBA" id="ARBA00022448"/>
    </source>
</evidence>
<comment type="subunit">
    <text evidence="9">The complex comprises the extracytoplasmic solute receptor protein and the two transmembrane proteins.</text>
</comment>
<keyword evidence="7 9" id="KW-0472">Membrane</keyword>
<comment type="function">
    <text evidence="9">Part of the tripartite ATP-independent periplasmic (TRAP) transport system.</text>
</comment>
<accession>A0A1M7RVR5</accession>
<evidence type="ECO:0000256" key="8">
    <source>
        <dbReference type="ARBA" id="ARBA00038436"/>
    </source>
</evidence>
<dbReference type="PANTHER" id="PTHR35011:SF10">
    <property type="entry name" value="TRAP TRANSPORTER SMALL PERMEASE PROTEIN"/>
    <property type="match status" value="1"/>
</dbReference>
<dbReference type="OrthoDB" id="9797534at2"/>
<evidence type="ECO:0000313" key="11">
    <source>
        <dbReference type="EMBL" id="SHN50246.1"/>
    </source>
</evidence>
<name>A0A1M7RVR5_9RHOB</name>
<keyword evidence="2 9" id="KW-0813">Transport</keyword>
<evidence type="ECO:0000256" key="9">
    <source>
        <dbReference type="RuleBase" id="RU369079"/>
    </source>
</evidence>
<dbReference type="Pfam" id="PF04290">
    <property type="entry name" value="DctQ"/>
    <property type="match status" value="1"/>
</dbReference>
<feature type="transmembrane region" description="Helical" evidence="9">
    <location>
        <begin position="128"/>
        <end position="148"/>
    </location>
</feature>
<feature type="transmembrane region" description="Helical" evidence="9">
    <location>
        <begin position="49"/>
        <end position="66"/>
    </location>
</feature>
<dbReference type="InterPro" id="IPR007387">
    <property type="entry name" value="TRAP_DctQ"/>
</dbReference>
<feature type="transmembrane region" description="Helical" evidence="9">
    <location>
        <begin position="87"/>
        <end position="108"/>
    </location>
</feature>
<comment type="similarity">
    <text evidence="8 9">Belongs to the TRAP transporter small permease family.</text>
</comment>
<evidence type="ECO:0000256" key="7">
    <source>
        <dbReference type="ARBA" id="ARBA00023136"/>
    </source>
</evidence>
<dbReference type="InterPro" id="IPR055348">
    <property type="entry name" value="DctQ"/>
</dbReference>
<evidence type="ECO:0000256" key="1">
    <source>
        <dbReference type="ARBA" id="ARBA00004429"/>
    </source>
</evidence>
<reference evidence="11 12" key="1">
    <citation type="submission" date="2016-12" db="EMBL/GenBank/DDBJ databases">
        <authorList>
            <person name="Song W.-J."/>
            <person name="Kurnit D.M."/>
        </authorList>
    </citation>
    <scope>NUCLEOTIDE SEQUENCE [LARGE SCALE GENOMIC DNA]</scope>
    <source>
        <strain evidence="11 12">CGMCC 1.10808</strain>
    </source>
</reference>
<protein>
    <recommendedName>
        <fullName evidence="9">TRAP transporter small permease protein</fullName>
    </recommendedName>
</protein>
<dbReference type="PANTHER" id="PTHR35011">
    <property type="entry name" value="2,3-DIKETO-L-GULONATE TRAP TRANSPORTER SMALL PERMEASE PROTEIN YIAM"/>
    <property type="match status" value="1"/>
</dbReference>
<evidence type="ECO:0000256" key="4">
    <source>
        <dbReference type="ARBA" id="ARBA00022519"/>
    </source>
</evidence>
<proteinExistence type="inferred from homology"/>
<dbReference type="GO" id="GO:0005886">
    <property type="term" value="C:plasma membrane"/>
    <property type="evidence" value="ECO:0007669"/>
    <property type="project" value="UniProtKB-SubCell"/>
</dbReference>
<keyword evidence="5 9" id="KW-0812">Transmembrane</keyword>
<evidence type="ECO:0000313" key="12">
    <source>
        <dbReference type="Proteomes" id="UP000184066"/>
    </source>
</evidence>
<organism evidence="11 12">
    <name type="scientific">Oceanicella actignis</name>
    <dbReference type="NCBI Taxonomy" id="1189325"/>
    <lineage>
        <taxon>Bacteria</taxon>
        <taxon>Pseudomonadati</taxon>
        <taxon>Pseudomonadota</taxon>
        <taxon>Alphaproteobacteria</taxon>
        <taxon>Rhodobacterales</taxon>
        <taxon>Paracoccaceae</taxon>
        <taxon>Oceanicella</taxon>
    </lineage>
</organism>
<keyword evidence="12" id="KW-1185">Reference proteome</keyword>
<keyword evidence="6 9" id="KW-1133">Transmembrane helix</keyword>
<dbReference type="EMBL" id="FRDL01000001">
    <property type="protein sequence ID" value="SHN50246.1"/>
    <property type="molecule type" value="Genomic_DNA"/>
</dbReference>
<evidence type="ECO:0000256" key="5">
    <source>
        <dbReference type="ARBA" id="ARBA00022692"/>
    </source>
</evidence>
<evidence type="ECO:0000256" key="3">
    <source>
        <dbReference type="ARBA" id="ARBA00022475"/>
    </source>
</evidence>
<dbReference type="Proteomes" id="UP000184066">
    <property type="component" value="Unassembled WGS sequence"/>
</dbReference>
<dbReference type="GO" id="GO:0015740">
    <property type="term" value="P:C4-dicarboxylate transport"/>
    <property type="evidence" value="ECO:0007669"/>
    <property type="project" value="TreeGrafter"/>
</dbReference>
<keyword evidence="3" id="KW-1003">Cell membrane</keyword>
<comment type="subcellular location">
    <subcellularLocation>
        <location evidence="1 9">Cell inner membrane</location>
        <topology evidence="1 9">Multi-pass membrane protein</topology>
    </subcellularLocation>
</comment>
<evidence type="ECO:0000256" key="6">
    <source>
        <dbReference type="ARBA" id="ARBA00022989"/>
    </source>
</evidence>
<dbReference type="GO" id="GO:0022857">
    <property type="term" value="F:transmembrane transporter activity"/>
    <property type="evidence" value="ECO:0007669"/>
    <property type="project" value="UniProtKB-UniRule"/>
</dbReference>
<feature type="domain" description="Tripartite ATP-independent periplasmic transporters DctQ component" evidence="10">
    <location>
        <begin position="26"/>
        <end position="151"/>
    </location>
</feature>
<sequence>MKALRKALDGLYLAAGALGAMFLLAILCLIVLQMLARWTGQTFPGATDYAGYCMAASSFLTLAYALRRGAHVRVSILLGALGPRRRWGELACTLIGAIVATFFARYAVKATIWSAKLGDVSQGQDATPLWIPQLAMSAGTILLALALWDRLIWIAAGGDPAADAPEGLEP</sequence>
<feature type="transmembrane region" description="Helical" evidence="9">
    <location>
        <begin position="12"/>
        <end position="37"/>
    </location>
</feature>
<evidence type="ECO:0000259" key="10">
    <source>
        <dbReference type="Pfam" id="PF04290"/>
    </source>
</evidence>
<dbReference type="AlphaFoldDB" id="A0A1M7RVR5"/>
<gene>
    <name evidence="11" type="ORF">SAMN05216200_101193</name>
</gene>